<evidence type="ECO:0000256" key="1">
    <source>
        <dbReference type="SAM" id="MobiDB-lite"/>
    </source>
</evidence>
<dbReference type="EMBL" id="MLAK01000697">
    <property type="protein sequence ID" value="OHT07414.1"/>
    <property type="molecule type" value="Genomic_DNA"/>
</dbReference>
<feature type="compositionally biased region" description="Polar residues" evidence="1">
    <location>
        <begin position="1"/>
        <end position="10"/>
    </location>
</feature>
<dbReference type="RefSeq" id="XP_068360550.1">
    <property type="nucleotide sequence ID" value="XM_068503710.1"/>
</dbReference>
<organism evidence="2 3">
    <name type="scientific">Tritrichomonas foetus</name>
    <dbReference type="NCBI Taxonomy" id="1144522"/>
    <lineage>
        <taxon>Eukaryota</taxon>
        <taxon>Metamonada</taxon>
        <taxon>Parabasalia</taxon>
        <taxon>Tritrichomonadida</taxon>
        <taxon>Tritrichomonadidae</taxon>
        <taxon>Tritrichomonas</taxon>
    </lineage>
</organism>
<gene>
    <name evidence="2" type="ORF">TRFO_24364</name>
</gene>
<dbReference type="OrthoDB" id="10668792at2759"/>
<dbReference type="Proteomes" id="UP000179807">
    <property type="component" value="Unassembled WGS sequence"/>
</dbReference>
<dbReference type="AlphaFoldDB" id="A0A1J4KCN7"/>
<sequence>MNSPNHSPGQRRSLVVGRGGKKTNRPSLVVLGPDDQQTSFQRRRYNPNDFPDLNPARFSTNPNYSPNNNNSGSSDDNQSDSDDMYRDGFQTNWGKGSPKGVDYRQRLSQGGQPRGSPNANGGSDDENEEELERKRSQYLVKRKFTDNLISDDDDEDDSNNQKFGDIQNRNLDLGINDNDDELNGILNKNGNGDDFNNENMNDDEDVNSPLPCDDNQSIASTSAGSVYLGPEATFEKLQKQLNFKVFDNNGDIFPQEFDDMTTTQKRQLGRLGRLQIVKKRNWFNSLWKLFDEAPDDDNSTYNDPTMPASSDDKLWMTLRLFNLIEDPDFDPDEAEIDVKVLTEDPLARCLMKAAQNALEDFIISDEGGLSLSMRAAVMGPAGSGKSVFLRFILTRVLNFLVEGGRFKDFFIVPLDFSKNQVDTVDSFYHYISNKVVEALIIQRPDLQLFENSLRKAFMTLTQVEKMKHLPKPISSQDYLRQSMKDLELVLKRMHQCYNDPKLTDSFLTNVVLLPQVVASIFSFNSPFLIIDHLDQVDIEIKRKGQPSIQLLEFMKFGLMQSQFLISSSDGLTFSDKLSALDDDSVDIRNITQNIYVYDTVFSNFEDSNILVTFDQKSSQRSMTLSASHCGGCPTFVCKYDEICKQLEDMENARSRAEKREIRVQLMKNIVSYIEEMYDFDELPKIECIEFVEATESVASSSRAGSRV</sequence>
<name>A0A1J4KCN7_9EUKA</name>
<accession>A0A1J4KCN7</accession>
<comment type="caution">
    <text evidence="2">The sequence shown here is derived from an EMBL/GenBank/DDBJ whole genome shotgun (WGS) entry which is preliminary data.</text>
</comment>
<evidence type="ECO:0000313" key="2">
    <source>
        <dbReference type="EMBL" id="OHT07414.1"/>
    </source>
</evidence>
<feature type="compositionally biased region" description="Polar residues" evidence="1">
    <location>
        <begin position="106"/>
        <end position="121"/>
    </location>
</feature>
<dbReference type="GeneID" id="94838414"/>
<dbReference type="VEuPathDB" id="TrichDB:TRFO_24364"/>
<feature type="region of interest" description="Disordered" evidence="1">
    <location>
        <begin position="184"/>
        <end position="218"/>
    </location>
</feature>
<protein>
    <submittedName>
        <fullName evidence="2">Uncharacterized protein</fullName>
    </submittedName>
</protein>
<feature type="compositionally biased region" description="Low complexity" evidence="1">
    <location>
        <begin position="59"/>
        <end position="76"/>
    </location>
</feature>
<proteinExistence type="predicted"/>
<reference evidence="2" key="1">
    <citation type="submission" date="2016-10" db="EMBL/GenBank/DDBJ databases">
        <authorList>
            <person name="Benchimol M."/>
            <person name="Almeida L.G."/>
            <person name="Vasconcelos A.T."/>
            <person name="Perreira-Neves A."/>
            <person name="Rosa I.A."/>
            <person name="Tasca T."/>
            <person name="Bogo M.R."/>
            <person name="de Souza W."/>
        </authorList>
    </citation>
    <scope>NUCLEOTIDE SEQUENCE [LARGE SCALE GENOMIC DNA]</scope>
    <source>
        <strain evidence="2">K</strain>
    </source>
</reference>
<evidence type="ECO:0000313" key="3">
    <source>
        <dbReference type="Proteomes" id="UP000179807"/>
    </source>
</evidence>
<keyword evidence="3" id="KW-1185">Reference proteome</keyword>
<feature type="compositionally biased region" description="Low complexity" evidence="1">
    <location>
        <begin position="187"/>
        <end position="199"/>
    </location>
</feature>
<feature type="region of interest" description="Disordered" evidence="1">
    <location>
        <begin position="1"/>
        <end position="132"/>
    </location>
</feature>